<evidence type="ECO:0000313" key="2">
    <source>
        <dbReference type="EMBL" id="KIG15656.1"/>
    </source>
</evidence>
<name>A0A0C2CXB2_9BACT</name>
<dbReference type="Proteomes" id="UP000031599">
    <property type="component" value="Unassembled WGS sequence"/>
</dbReference>
<gene>
    <name evidence="2" type="ORF">DB30_05404</name>
</gene>
<organism evidence="2 3">
    <name type="scientific">Enhygromyxa salina</name>
    <dbReference type="NCBI Taxonomy" id="215803"/>
    <lineage>
        <taxon>Bacteria</taxon>
        <taxon>Pseudomonadati</taxon>
        <taxon>Myxococcota</taxon>
        <taxon>Polyangia</taxon>
        <taxon>Nannocystales</taxon>
        <taxon>Nannocystaceae</taxon>
        <taxon>Enhygromyxa</taxon>
    </lineage>
</organism>
<protein>
    <submittedName>
        <fullName evidence="2">Uncharacterized protein</fullName>
    </submittedName>
</protein>
<dbReference type="EMBL" id="JMCC02000049">
    <property type="protein sequence ID" value="KIG15656.1"/>
    <property type="molecule type" value="Genomic_DNA"/>
</dbReference>
<proteinExistence type="predicted"/>
<accession>A0A0C2CXB2</accession>
<evidence type="ECO:0000313" key="3">
    <source>
        <dbReference type="Proteomes" id="UP000031599"/>
    </source>
</evidence>
<feature type="region of interest" description="Disordered" evidence="1">
    <location>
        <begin position="1"/>
        <end position="38"/>
    </location>
</feature>
<sequence length="239" mass="24525">MMTLAVGCADDEEPIGDIGSEAGESEGGEAEGGEGEGGEELEACIETVTVLADPEATTPQGHRSGEILDLAVGARVLNFLGVASEEGVSVMTSAPAASSVDVAVAYDSGEIRYIDSVASDGSEAECSPRVEADVTLRVSSEDEFFDAEIEAVLIGQITEDSLEAPTLLHEAEDLAELGALELVEIKPADPSSLGFAISFSFAKDGVTGELGGTATYEDPGVDGDVIVSAHAFKLFAFSE</sequence>
<dbReference type="AlphaFoldDB" id="A0A0C2CXB2"/>
<evidence type="ECO:0000256" key="1">
    <source>
        <dbReference type="SAM" id="MobiDB-lite"/>
    </source>
</evidence>
<feature type="compositionally biased region" description="Acidic residues" evidence="1">
    <location>
        <begin position="23"/>
        <end position="38"/>
    </location>
</feature>
<reference evidence="2 3" key="1">
    <citation type="submission" date="2014-12" db="EMBL/GenBank/DDBJ databases">
        <title>Genome assembly of Enhygromyxa salina DSM 15201.</title>
        <authorList>
            <person name="Sharma G."/>
            <person name="Subramanian S."/>
        </authorList>
    </citation>
    <scope>NUCLEOTIDE SEQUENCE [LARGE SCALE GENOMIC DNA]</scope>
    <source>
        <strain evidence="2 3">DSM 15201</strain>
    </source>
</reference>
<comment type="caution">
    <text evidence="2">The sequence shown here is derived from an EMBL/GenBank/DDBJ whole genome shotgun (WGS) entry which is preliminary data.</text>
</comment>